<dbReference type="OrthoDB" id="311964at2157"/>
<gene>
    <name evidence="2" type="ORF">HUG12_10570</name>
</gene>
<evidence type="ECO:0000259" key="1">
    <source>
        <dbReference type="Pfam" id="PF12690"/>
    </source>
</evidence>
<dbReference type="KEGG" id="halu:HUG12_10570"/>
<dbReference type="Proteomes" id="UP000509626">
    <property type="component" value="Chromosome"/>
</dbReference>
<evidence type="ECO:0000313" key="2">
    <source>
        <dbReference type="EMBL" id="QLG62151.1"/>
    </source>
</evidence>
<evidence type="ECO:0000313" key="3">
    <source>
        <dbReference type="Proteomes" id="UP000509626"/>
    </source>
</evidence>
<protein>
    <recommendedName>
        <fullName evidence="1">Intracellular proteinase inhibitor BsuPI domain-containing protein</fullName>
    </recommendedName>
</protein>
<dbReference type="RefSeq" id="WP_179268736.1">
    <property type="nucleotide sequence ID" value="NZ_CP058579.1"/>
</dbReference>
<dbReference type="GeneID" id="56037907"/>
<dbReference type="AlphaFoldDB" id="A0A7D5LAW0"/>
<keyword evidence="3" id="KW-1185">Reference proteome</keyword>
<accession>A0A7D5LAW0</accession>
<dbReference type="InterPro" id="IPR038144">
    <property type="entry name" value="IPI"/>
</dbReference>
<dbReference type="InterPro" id="IPR020481">
    <property type="entry name" value="Intracell_prot_inh_BsuPI"/>
</dbReference>
<dbReference type="EMBL" id="CP058579">
    <property type="protein sequence ID" value="QLG62151.1"/>
    <property type="molecule type" value="Genomic_DNA"/>
</dbReference>
<name>A0A7D5LAW0_9EURY</name>
<proteinExistence type="predicted"/>
<organism evidence="2 3">
    <name type="scientific">Halorarum salinum</name>
    <dbReference type="NCBI Taxonomy" id="2743089"/>
    <lineage>
        <taxon>Archaea</taxon>
        <taxon>Methanobacteriati</taxon>
        <taxon>Methanobacteriota</taxon>
        <taxon>Stenosarchaea group</taxon>
        <taxon>Halobacteria</taxon>
        <taxon>Halobacteriales</taxon>
        <taxon>Haloferacaceae</taxon>
        <taxon>Halorarum</taxon>
    </lineage>
</organism>
<reference evidence="2 3" key="1">
    <citation type="submission" date="2020-06" db="EMBL/GenBank/DDBJ databases">
        <title>NJ-3-1, isolated from saline soil.</title>
        <authorList>
            <person name="Cui H.L."/>
            <person name="Shi X."/>
        </authorList>
    </citation>
    <scope>NUCLEOTIDE SEQUENCE [LARGE SCALE GENOMIC DNA]</scope>
    <source>
        <strain evidence="2 3">NJ-3-1</strain>
    </source>
</reference>
<feature type="domain" description="Intracellular proteinase inhibitor BsuPI" evidence="1">
    <location>
        <begin position="4"/>
        <end position="97"/>
    </location>
</feature>
<dbReference type="Pfam" id="PF12690">
    <property type="entry name" value="BsuPI"/>
    <property type="match status" value="1"/>
</dbReference>
<sequence length="114" mass="12208">MLDSTLTVTPTPDGFDLTLAVENAGGDAVELPFSDGQRAEFVAERGDEEVWRWSDDRGFTMALGSEELAPGEAVSYDATFPSPDAGEYEVRAWLTTTDADARAESAATTTLVVE</sequence>
<dbReference type="Gene3D" id="2.60.40.2360">
    <property type="entry name" value="Intracellular proteinase inhibitor BsuPI"/>
    <property type="match status" value="1"/>
</dbReference>